<dbReference type="EMBL" id="JBHFEH010000065">
    <property type="protein sequence ID" value="KAL2049385.1"/>
    <property type="molecule type" value="Genomic_DNA"/>
</dbReference>
<reference evidence="1 2" key="1">
    <citation type="submission" date="2024-09" db="EMBL/GenBank/DDBJ databases">
        <title>Rethinking Asexuality: The Enigmatic Case of Functional Sexual Genes in Lepraria (Stereocaulaceae).</title>
        <authorList>
            <person name="Doellman M."/>
            <person name="Sun Y."/>
            <person name="Barcenas-Pena A."/>
            <person name="Lumbsch H.T."/>
            <person name="Grewe F."/>
        </authorList>
    </citation>
    <scope>NUCLEOTIDE SEQUENCE [LARGE SCALE GENOMIC DNA]</scope>
    <source>
        <strain evidence="1 2">Grewe 0041</strain>
    </source>
</reference>
<sequence>MGVEEIEVEDIESELWDSTGAAWDAGSEAGSKATIEFEELEAEETGLKEIEAKETVVEFPACGNATEDFKRHPITNEAKIFFMVEDRLS</sequence>
<comment type="caution">
    <text evidence="1">The sequence shown here is derived from an EMBL/GenBank/DDBJ whole genome shotgun (WGS) entry which is preliminary data.</text>
</comment>
<evidence type="ECO:0000313" key="1">
    <source>
        <dbReference type="EMBL" id="KAL2049385.1"/>
    </source>
</evidence>
<keyword evidence="2" id="KW-1185">Reference proteome</keyword>
<name>A0ABR4AUM4_9LECA</name>
<organism evidence="1 2">
    <name type="scientific">Lepraria finkii</name>
    <dbReference type="NCBI Taxonomy" id="1340010"/>
    <lineage>
        <taxon>Eukaryota</taxon>
        <taxon>Fungi</taxon>
        <taxon>Dikarya</taxon>
        <taxon>Ascomycota</taxon>
        <taxon>Pezizomycotina</taxon>
        <taxon>Lecanoromycetes</taxon>
        <taxon>OSLEUM clade</taxon>
        <taxon>Lecanoromycetidae</taxon>
        <taxon>Lecanorales</taxon>
        <taxon>Lecanorineae</taxon>
        <taxon>Stereocaulaceae</taxon>
        <taxon>Lepraria</taxon>
    </lineage>
</organism>
<gene>
    <name evidence="1" type="ORF">ABVK25_010395</name>
</gene>
<evidence type="ECO:0000313" key="2">
    <source>
        <dbReference type="Proteomes" id="UP001590951"/>
    </source>
</evidence>
<protein>
    <submittedName>
        <fullName evidence="1">Uncharacterized protein</fullName>
    </submittedName>
</protein>
<dbReference type="Proteomes" id="UP001590951">
    <property type="component" value="Unassembled WGS sequence"/>
</dbReference>
<accession>A0ABR4AUM4</accession>
<proteinExistence type="predicted"/>